<dbReference type="CDD" id="cd00075">
    <property type="entry name" value="HATPase"/>
    <property type="match status" value="1"/>
</dbReference>
<dbReference type="AlphaFoldDB" id="A0A916Q4C8"/>
<evidence type="ECO:0000256" key="1">
    <source>
        <dbReference type="ARBA" id="ARBA00000085"/>
    </source>
</evidence>
<organism evidence="16 17">
    <name type="scientific">Anaerostipes butyraticus</name>
    <dbReference type="NCBI Taxonomy" id="645466"/>
    <lineage>
        <taxon>Bacteria</taxon>
        <taxon>Bacillati</taxon>
        <taxon>Bacillota</taxon>
        <taxon>Clostridia</taxon>
        <taxon>Lachnospirales</taxon>
        <taxon>Lachnospiraceae</taxon>
        <taxon>Anaerostipes</taxon>
    </lineage>
</organism>
<dbReference type="Proteomes" id="UP000613208">
    <property type="component" value="Unassembled WGS sequence"/>
</dbReference>
<evidence type="ECO:0000256" key="10">
    <source>
        <dbReference type="ARBA" id="ARBA00022840"/>
    </source>
</evidence>
<dbReference type="Pfam" id="PF00512">
    <property type="entry name" value="HisKA"/>
    <property type="match status" value="1"/>
</dbReference>
<evidence type="ECO:0000256" key="8">
    <source>
        <dbReference type="ARBA" id="ARBA00022741"/>
    </source>
</evidence>
<dbReference type="SMART" id="SM00388">
    <property type="entry name" value="HisKA"/>
    <property type="match status" value="1"/>
</dbReference>
<evidence type="ECO:0000256" key="14">
    <source>
        <dbReference type="SAM" id="Phobius"/>
    </source>
</evidence>
<dbReference type="Pfam" id="PF02518">
    <property type="entry name" value="HATPase_c"/>
    <property type="match status" value="1"/>
</dbReference>
<evidence type="ECO:0000256" key="9">
    <source>
        <dbReference type="ARBA" id="ARBA00022777"/>
    </source>
</evidence>
<comment type="subcellular location">
    <subcellularLocation>
        <location evidence="2">Cell membrane</location>
        <topology evidence="2">Multi-pass membrane protein</topology>
    </subcellularLocation>
</comment>
<evidence type="ECO:0000256" key="2">
    <source>
        <dbReference type="ARBA" id="ARBA00004651"/>
    </source>
</evidence>
<keyword evidence="5" id="KW-0597">Phosphoprotein</keyword>
<dbReference type="InterPro" id="IPR005467">
    <property type="entry name" value="His_kinase_dom"/>
</dbReference>
<evidence type="ECO:0000256" key="3">
    <source>
        <dbReference type="ARBA" id="ARBA00012438"/>
    </source>
</evidence>
<dbReference type="CDD" id="cd00082">
    <property type="entry name" value="HisKA"/>
    <property type="match status" value="1"/>
</dbReference>
<keyword evidence="7 14" id="KW-0812">Transmembrane</keyword>
<evidence type="ECO:0000256" key="7">
    <source>
        <dbReference type="ARBA" id="ARBA00022692"/>
    </source>
</evidence>
<sequence>MMSLEIIIAVLTVIIVILVLLLAGYQRQVKSICRQLRFWKKYDSNLMISREIEWGGIGDLADILNEMLELRKREKKKYMEKEQMISDIYTNLSHDIRTPLTSLDGYFQMLETAKEEKEQKRYIRIIQERIESLNDMLEEWFTYTKLKNETYHLKMERCLLSRILKDTVFSYYDEWTKRGIEPIFDITEKPAAVMGNPEVLRRMIQNIIKNGLDHGEGQMKIALKTEGMNCILRFENQVEHPEEIETERIFERFYKADEARSKNSAGLGLSIAKEFAERMGGKIRADVTGFCFSIEIKLPMVQ</sequence>
<keyword evidence="17" id="KW-1185">Reference proteome</keyword>
<keyword evidence="9 16" id="KW-0418">Kinase</keyword>
<evidence type="ECO:0000256" key="4">
    <source>
        <dbReference type="ARBA" id="ARBA00022475"/>
    </source>
</evidence>
<dbReference type="GO" id="GO:0005524">
    <property type="term" value="F:ATP binding"/>
    <property type="evidence" value="ECO:0007669"/>
    <property type="project" value="UniProtKB-KW"/>
</dbReference>
<dbReference type="SUPFAM" id="SSF47384">
    <property type="entry name" value="Homodimeric domain of signal transducing histidine kinase"/>
    <property type="match status" value="1"/>
</dbReference>
<dbReference type="Gene3D" id="3.30.565.10">
    <property type="entry name" value="Histidine kinase-like ATPase, C-terminal domain"/>
    <property type="match status" value="1"/>
</dbReference>
<dbReference type="InterPro" id="IPR036890">
    <property type="entry name" value="HATPase_C_sf"/>
</dbReference>
<dbReference type="InterPro" id="IPR036097">
    <property type="entry name" value="HisK_dim/P_sf"/>
</dbReference>
<dbReference type="InterPro" id="IPR003661">
    <property type="entry name" value="HisK_dim/P_dom"/>
</dbReference>
<evidence type="ECO:0000256" key="11">
    <source>
        <dbReference type="ARBA" id="ARBA00022989"/>
    </source>
</evidence>
<reference evidence="16" key="1">
    <citation type="submission" date="2020-06" db="EMBL/GenBank/DDBJ databases">
        <title>Characterization of fructooligosaccharide metabolism and fructooligosaccharide-degrading enzymes in human commensal butyrate producers.</title>
        <authorList>
            <person name="Tanno H."/>
            <person name="Fujii T."/>
            <person name="Hirano K."/>
            <person name="Maeno S."/>
            <person name="Tonozuka T."/>
            <person name="Sakamoto M."/>
            <person name="Ohkuma M."/>
            <person name="Tochio T."/>
            <person name="Endo A."/>
        </authorList>
    </citation>
    <scope>NUCLEOTIDE SEQUENCE</scope>
    <source>
        <strain evidence="16">JCM 17466</strain>
    </source>
</reference>
<keyword evidence="6" id="KW-0808">Transferase</keyword>
<keyword evidence="4" id="KW-1003">Cell membrane</keyword>
<keyword evidence="10" id="KW-0067">ATP-binding</keyword>
<proteinExistence type="predicted"/>
<dbReference type="PROSITE" id="PS50109">
    <property type="entry name" value="HIS_KIN"/>
    <property type="match status" value="1"/>
</dbReference>
<protein>
    <recommendedName>
        <fullName evidence="3">histidine kinase</fullName>
        <ecNumber evidence="3">2.7.13.3</ecNumber>
    </recommendedName>
</protein>
<comment type="caution">
    <text evidence="16">The sequence shown here is derived from an EMBL/GenBank/DDBJ whole genome shotgun (WGS) entry which is preliminary data.</text>
</comment>
<dbReference type="EMBL" id="BLYI01000006">
    <property type="protein sequence ID" value="GFO84092.1"/>
    <property type="molecule type" value="Genomic_DNA"/>
</dbReference>
<keyword evidence="11 14" id="KW-1133">Transmembrane helix</keyword>
<evidence type="ECO:0000256" key="12">
    <source>
        <dbReference type="ARBA" id="ARBA00023012"/>
    </source>
</evidence>
<dbReference type="GO" id="GO:0000155">
    <property type="term" value="F:phosphorelay sensor kinase activity"/>
    <property type="evidence" value="ECO:0007669"/>
    <property type="project" value="InterPro"/>
</dbReference>
<feature type="transmembrane region" description="Helical" evidence="14">
    <location>
        <begin position="6"/>
        <end position="25"/>
    </location>
</feature>
<dbReference type="GO" id="GO:0005886">
    <property type="term" value="C:plasma membrane"/>
    <property type="evidence" value="ECO:0007669"/>
    <property type="project" value="UniProtKB-SubCell"/>
</dbReference>
<dbReference type="InterPro" id="IPR050398">
    <property type="entry name" value="HssS/ArlS-like"/>
</dbReference>
<accession>A0A916Q4C8</accession>
<dbReference type="InterPro" id="IPR008358">
    <property type="entry name" value="Sig_transdc_His_kin/Pase_MprB"/>
</dbReference>
<evidence type="ECO:0000259" key="15">
    <source>
        <dbReference type="PROSITE" id="PS50109"/>
    </source>
</evidence>
<evidence type="ECO:0000256" key="5">
    <source>
        <dbReference type="ARBA" id="ARBA00022553"/>
    </source>
</evidence>
<evidence type="ECO:0000313" key="17">
    <source>
        <dbReference type="Proteomes" id="UP000613208"/>
    </source>
</evidence>
<keyword evidence="13 14" id="KW-0472">Membrane</keyword>
<evidence type="ECO:0000313" key="16">
    <source>
        <dbReference type="EMBL" id="GFO84092.1"/>
    </source>
</evidence>
<evidence type="ECO:0000256" key="13">
    <source>
        <dbReference type="ARBA" id="ARBA00023136"/>
    </source>
</evidence>
<dbReference type="PANTHER" id="PTHR45528:SF1">
    <property type="entry name" value="SENSOR HISTIDINE KINASE CPXA"/>
    <property type="match status" value="1"/>
</dbReference>
<dbReference type="Gene3D" id="1.10.287.130">
    <property type="match status" value="1"/>
</dbReference>
<dbReference type="PANTHER" id="PTHR45528">
    <property type="entry name" value="SENSOR HISTIDINE KINASE CPXA"/>
    <property type="match status" value="1"/>
</dbReference>
<dbReference type="SUPFAM" id="SSF55874">
    <property type="entry name" value="ATPase domain of HSP90 chaperone/DNA topoisomerase II/histidine kinase"/>
    <property type="match status" value="1"/>
</dbReference>
<name>A0A916Q4C8_9FIRM</name>
<evidence type="ECO:0000256" key="6">
    <source>
        <dbReference type="ARBA" id="ARBA00022679"/>
    </source>
</evidence>
<keyword evidence="12" id="KW-0902">Two-component regulatory system</keyword>
<dbReference type="PRINTS" id="PR01780">
    <property type="entry name" value="LANTIREGPROT"/>
</dbReference>
<gene>
    <name evidence="16" type="ORF">ANBU17_04390</name>
</gene>
<dbReference type="InterPro" id="IPR003594">
    <property type="entry name" value="HATPase_dom"/>
</dbReference>
<dbReference type="EC" id="2.7.13.3" evidence="3"/>
<keyword evidence="8" id="KW-0547">Nucleotide-binding</keyword>
<comment type="catalytic activity">
    <reaction evidence="1">
        <text>ATP + protein L-histidine = ADP + protein N-phospho-L-histidine.</text>
        <dbReference type="EC" id="2.7.13.3"/>
    </reaction>
</comment>
<feature type="domain" description="Histidine kinase" evidence="15">
    <location>
        <begin position="91"/>
        <end position="302"/>
    </location>
</feature>
<dbReference type="SMART" id="SM00387">
    <property type="entry name" value="HATPase_c"/>
    <property type="match status" value="1"/>
</dbReference>